<comment type="caution">
    <text evidence="1">The sequence shown here is derived from an EMBL/GenBank/DDBJ whole genome shotgun (WGS) entry which is preliminary data.</text>
</comment>
<dbReference type="EMBL" id="NJPP01000040">
    <property type="protein sequence ID" value="PIT68383.1"/>
    <property type="molecule type" value="Genomic_DNA"/>
</dbReference>
<gene>
    <name evidence="1" type="ORF">CEV08_08185</name>
</gene>
<accession>A0A2N9Y9K0</accession>
<proteinExistence type="predicted"/>
<sequence>MLGFWVGEVFWSVLGMSHGVRWGGELGGTSFVKGEVSWDKRGCCVRWRKWEKGESVEMEERWDGDGGMRVC</sequence>
<dbReference type="Proteomes" id="UP000230791">
    <property type="component" value="Unassembled WGS sequence"/>
</dbReference>
<name>A0A2N9Y9K0_9HYPH</name>
<protein>
    <submittedName>
        <fullName evidence="1">Uncharacterized protein</fullName>
    </submittedName>
</protein>
<evidence type="ECO:0000313" key="2">
    <source>
        <dbReference type="Proteomes" id="UP000230791"/>
    </source>
</evidence>
<evidence type="ECO:0000313" key="1">
    <source>
        <dbReference type="EMBL" id="PIT68383.1"/>
    </source>
</evidence>
<organism evidence="1 2">
    <name type="scientific">Bartonella tribocorum</name>
    <dbReference type="NCBI Taxonomy" id="85701"/>
    <lineage>
        <taxon>Bacteria</taxon>
        <taxon>Pseudomonadati</taxon>
        <taxon>Pseudomonadota</taxon>
        <taxon>Alphaproteobacteria</taxon>
        <taxon>Hyphomicrobiales</taxon>
        <taxon>Bartonellaceae</taxon>
        <taxon>Bartonella</taxon>
    </lineage>
</organism>
<reference evidence="1 2" key="1">
    <citation type="submission" date="2017-06" db="EMBL/GenBank/DDBJ databases">
        <title>Draft genome of Bartonella tribocorum C635.</title>
        <authorList>
            <person name="Hadjadj L."/>
            <person name="Jiyipong T."/>
            <person name="Diene S.M."/>
            <person name="Morand S."/>
            <person name="Rolain J.-M."/>
        </authorList>
    </citation>
    <scope>NUCLEOTIDE SEQUENCE [LARGE SCALE GENOMIC DNA]</scope>
    <source>
        <strain evidence="1 2">C635</strain>
    </source>
</reference>
<dbReference type="AlphaFoldDB" id="A0A2N9Y9K0"/>